<protein>
    <submittedName>
        <fullName evidence="6">MAN2C1</fullName>
        <ecNumber evidence="6">3.2.1.24</ecNumber>
    </submittedName>
</protein>
<dbReference type="Pfam" id="PF07748">
    <property type="entry name" value="Glyco_hydro_38C"/>
    <property type="match status" value="1"/>
</dbReference>
<dbReference type="Gene3D" id="3.20.110.10">
    <property type="entry name" value="Glycoside hydrolase 38, N terminal domain"/>
    <property type="match status" value="1"/>
</dbReference>
<evidence type="ECO:0000313" key="6">
    <source>
        <dbReference type="EMBL" id="CAC5365589.1"/>
    </source>
</evidence>
<dbReference type="InterPro" id="IPR011013">
    <property type="entry name" value="Gal_mutarotase_sf_dom"/>
</dbReference>
<dbReference type="SUPFAM" id="SSF88713">
    <property type="entry name" value="Glycoside hydrolase/deacetylase"/>
    <property type="match status" value="1"/>
</dbReference>
<dbReference type="GO" id="GO:0046872">
    <property type="term" value="F:metal ion binding"/>
    <property type="evidence" value="ECO:0007669"/>
    <property type="project" value="UniProtKB-KW"/>
</dbReference>
<dbReference type="PANTHER" id="PTHR46017:SF1">
    <property type="entry name" value="ALPHA-MANNOSIDASE 2C1"/>
    <property type="match status" value="1"/>
</dbReference>
<gene>
    <name evidence="6" type="ORF">MCOR_6209</name>
</gene>
<feature type="domain" description="Glycoside hydrolase family 38 central" evidence="5">
    <location>
        <begin position="479"/>
        <end position="558"/>
    </location>
</feature>
<dbReference type="Proteomes" id="UP000507470">
    <property type="component" value="Unassembled WGS sequence"/>
</dbReference>
<dbReference type="InterPro" id="IPR028995">
    <property type="entry name" value="Glyco_hydro_57/38_cen_sf"/>
</dbReference>
<dbReference type="PANTHER" id="PTHR46017">
    <property type="entry name" value="ALPHA-MANNOSIDASE 2C1"/>
    <property type="match status" value="1"/>
</dbReference>
<evidence type="ECO:0000256" key="1">
    <source>
        <dbReference type="ARBA" id="ARBA00009792"/>
    </source>
</evidence>
<proteinExistence type="inferred from homology"/>
<dbReference type="Gene3D" id="1.20.1270.50">
    <property type="entry name" value="Glycoside hydrolase family 38, central domain"/>
    <property type="match status" value="1"/>
</dbReference>
<dbReference type="SUPFAM" id="SSF74650">
    <property type="entry name" value="Galactose mutarotase-like"/>
    <property type="match status" value="1"/>
</dbReference>
<dbReference type="GO" id="GO:0009313">
    <property type="term" value="P:oligosaccharide catabolic process"/>
    <property type="evidence" value="ECO:0007669"/>
    <property type="project" value="TreeGrafter"/>
</dbReference>
<dbReference type="FunFam" id="3.20.110.10:FF:000002">
    <property type="entry name" value="alpha-mannosidase 2C1 isoform X1"/>
    <property type="match status" value="1"/>
</dbReference>
<dbReference type="Pfam" id="PF09261">
    <property type="entry name" value="Alpha-mann_mid"/>
    <property type="match status" value="1"/>
</dbReference>
<dbReference type="InterPro" id="IPR037094">
    <property type="entry name" value="Glyco_hydro_38_cen_sf"/>
</dbReference>
<evidence type="ECO:0000256" key="2">
    <source>
        <dbReference type="ARBA" id="ARBA00022723"/>
    </source>
</evidence>
<organism evidence="6 7">
    <name type="scientific">Mytilus coruscus</name>
    <name type="common">Sea mussel</name>
    <dbReference type="NCBI Taxonomy" id="42192"/>
    <lineage>
        <taxon>Eukaryota</taxon>
        <taxon>Metazoa</taxon>
        <taxon>Spiralia</taxon>
        <taxon>Lophotrochozoa</taxon>
        <taxon>Mollusca</taxon>
        <taxon>Bivalvia</taxon>
        <taxon>Autobranchia</taxon>
        <taxon>Pteriomorphia</taxon>
        <taxon>Mytilida</taxon>
        <taxon>Mytiloidea</taxon>
        <taxon>Mytilidae</taxon>
        <taxon>Mytilinae</taxon>
        <taxon>Mytilus</taxon>
    </lineage>
</organism>
<reference evidence="6 7" key="1">
    <citation type="submission" date="2020-06" db="EMBL/GenBank/DDBJ databases">
        <authorList>
            <person name="Li R."/>
            <person name="Bekaert M."/>
        </authorList>
    </citation>
    <scope>NUCLEOTIDE SEQUENCE [LARGE SCALE GENOMIC DNA]</scope>
    <source>
        <strain evidence="7">wild</strain>
    </source>
</reference>
<dbReference type="SUPFAM" id="SSF88688">
    <property type="entry name" value="Families 57/38 glycoside transferase middle domain"/>
    <property type="match status" value="1"/>
</dbReference>
<dbReference type="Pfam" id="PF01074">
    <property type="entry name" value="Glyco_hydro_38N"/>
    <property type="match status" value="1"/>
</dbReference>
<keyword evidence="7" id="KW-1185">Reference proteome</keyword>
<dbReference type="AlphaFoldDB" id="A0A6J8AEA1"/>
<accession>A0A6J8AEA1</accession>
<keyword evidence="4 6" id="KW-0326">Glycosidase</keyword>
<dbReference type="SMART" id="SM00872">
    <property type="entry name" value="Alpha-mann_mid"/>
    <property type="match status" value="1"/>
</dbReference>
<dbReference type="InterPro" id="IPR000602">
    <property type="entry name" value="Glyco_hydro_38_N"/>
</dbReference>
<sequence>MAVPKVKDFETTLKRVENYISPKNYTDVNLHGRIYEDVIPLDVIQHYGPADSITFNDLKNKIFDDVKIGDEFRPLYGLSGVPQVYIRTDYIISKCLSETELTQTIFLEMELTGLKGDGCGEQINPPDFNKTFKINMAEIAVFNRDIYNLVQDLEIIIGMAKHLPRQNQRAYQALFTANHAVNICSDRKEDSVKTALQVTKKFLAEKNGGSQHTIHAMGHCHIDCAWLWRYDCTIRKCARSWSSTLLLMEQYPDVTFTCSQAQQYQWVKDYYPELYQKIRDAIKLGRFIPVGGSWVEMDGNLPSGESFARQFLYGQRFFQEEFGFKCTEFWLPDTFGYTAQLPQIVKSAGMTRFVTQKLSWNAVNKFPHHTFIWEGIDGTDILSHFPPGNNYHMLGHVHEAVMTVSNFEDKGRSNSSIYLYGYGDGGGGITENQIERIHRMRDVDGLPRMVMSSPAKYFEYVEQNEKDNLCRWTGELFLEFHQGTYTSQAKTKLANRRCEQLLHDVEFLSCIALLESSTFIYPKEKLNSIWKNVLLNQFHDVLPGSSIQAVLLKPENASTVRRVFNTHCWERTEVIPIEKNDKLSNNGTVQELKNGTSLVSVSVPANGYIDLNNTNTIKNPVSVHKYGDHFILENGIIKAQILKNGSVKSIMLKKNSRETIKTDCVGNQFVLYDDVPNKWDAWDVNHFHLETRTVLNNVLEETCISKRGPLQASVEFQIGISQNSKIKQVISLDADSPYLKFSTTINWYENRKFLKVEFPVNVRSDEAAYDIPFGFIKRTTRPNTSWDWSKFEVC</sequence>
<dbReference type="GO" id="GO:0004559">
    <property type="term" value="F:alpha-mannosidase activity"/>
    <property type="evidence" value="ECO:0007669"/>
    <property type="project" value="UniProtKB-EC"/>
</dbReference>
<dbReference type="GO" id="GO:0006013">
    <property type="term" value="P:mannose metabolic process"/>
    <property type="evidence" value="ECO:0007669"/>
    <property type="project" value="InterPro"/>
</dbReference>
<dbReference type="InterPro" id="IPR011330">
    <property type="entry name" value="Glyco_hydro/deAcase_b/a-brl"/>
</dbReference>
<dbReference type="FunFam" id="1.20.1270.50:FF:000004">
    <property type="entry name" value="alpha-mannosidase 2C1 isoform X1"/>
    <property type="match status" value="1"/>
</dbReference>
<evidence type="ECO:0000313" key="7">
    <source>
        <dbReference type="Proteomes" id="UP000507470"/>
    </source>
</evidence>
<keyword evidence="3 6" id="KW-0378">Hydrolase</keyword>
<comment type="similarity">
    <text evidence="1">Belongs to the glycosyl hydrolase 38 family.</text>
</comment>
<evidence type="ECO:0000259" key="5">
    <source>
        <dbReference type="SMART" id="SM00872"/>
    </source>
</evidence>
<dbReference type="GO" id="GO:0030246">
    <property type="term" value="F:carbohydrate binding"/>
    <property type="evidence" value="ECO:0007669"/>
    <property type="project" value="InterPro"/>
</dbReference>
<name>A0A6J8AEA1_MYTCO</name>
<evidence type="ECO:0000256" key="3">
    <source>
        <dbReference type="ARBA" id="ARBA00022801"/>
    </source>
</evidence>
<evidence type="ECO:0000256" key="4">
    <source>
        <dbReference type="ARBA" id="ARBA00023295"/>
    </source>
</evidence>
<dbReference type="Gene3D" id="2.70.98.30">
    <property type="entry name" value="Golgi alpha-mannosidase II, domain 4"/>
    <property type="match status" value="1"/>
</dbReference>
<dbReference type="EMBL" id="CACVKT020001143">
    <property type="protein sequence ID" value="CAC5365589.1"/>
    <property type="molecule type" value="Genomic_DNA"/>
</dbReference>
<dbReference type="InterPro" id="IPR015341">
    <property type="entry name" value="Glyco_hydro_38_cen"/>
</dbReference>
<dbReference type="InterPro" id="IPR027291">
    <property type="entry name" value="Glyco_hydro_38_N_sf"/>
</dbReference>
<dbReference type="InterPro" id="IPR011682">
    <property type="entry name" value="Glyco_hydro_38_C"/>
</dbReference>
<dbReference type="EC" id="3.2.1.24" evidence="6"/>
<keyword evidence="2" id="KW-0479">Metal-binding</keyword>
<dbReference type="OrthoDB" id="10261055at2759"/>